<organism evidence="1 2">
    <name type="scientific">Nocardia rhizosphaerihabitans</name>
    <dbReference type="NCBI Taxonomy" id="1691570"/>
    <lineage>
        <taxon>Bacteria</taxon>
        <taxon>Bacillati</taxon>
        <taxon>Actinomycetota</taxon>
        <taxon>Actinomycetes</taxon>
        <taxon>Mycobacteriales</taxon>
        <taxon>Nocardiaceae</taxon>
        <taxon>Nocardia</taxon>
    </lineage>
</organism>
<comment type="caution">
    <text evidence="1">The sequence shown here is derived from an EMBL/GenBank/DDBJ whole genome shotgun (WGS) entry which is preliminary data.</text>
</comment>
<evidence type="ECO:0000313" key="1">
    <source>
        <dbReference type="EMBL" id="GGN71105.1"/>
    </source>
</evidence>
<accession>A0ABQ2K5N1</accession>
<name>A0ABQ2K5N1_9NOCA</name>
<proteinExistence type="predicted"/>
<protein>
    <submittedName>
        <fullName evidence="1">Uncharacterized protein</fullName>
    </submittedName>
</protein>
<reference evidence="2" key="1">
    <citation type="journal article" date="2019" name="Int. J. Syst. Evol. Microbiol.">
        <title>The Global Catalogue of Microorganisms (GCM) 10K type strain sequencing project: providing services to taxonomists for standard genome sequencing and annotation.</title>
        <authorList>
            <consortium name="The Broad Institute Genomics Platform"/>
            <consortium name="The Broad Institute Genome Sequencing Center for Infectious Disease"/>
            <person name="Wu L."/>
            <person name="Ma J."/>
        </authorList>
    </citation>
    <scope>NUCLEOTIDE SEQUENCE [LARGE SCALE GENOMIC DNA]</scope>
    <source>
        <strain evidence="2">CGMCC 4.7329</strain>
    </source>
</reference>
<dbReference type="EMBL" id="BMNE01000001">
    <property type="protein sequence ID" value="GGN71105.1"/>
    <property type="molecule type" value="Genomic_DNA"/>
</dbReference>
<sequence>MVRSDHLARGEVLAVEDACHGFDQVDARLPGHGDLPLQDRVGVDRDLQGGGNVTFHRSSLPGGQARGDSKVLGYPGSWRQDWSTELEHVAAQALPARDRIEARIRDG</sequence>
<evidence type="ECO:0000313" key="2">
    <source>
        <dbReference type="Proteomes" id="UP000658127"/>
    </source>
</evidence>
<dbReference type="Proteomes" id="UP000658127">
    <property type="component" value="Unassembled WGS sequence"/>
</dbReference>
<keyword evidence="2" id="KW-1185">Reference proteome</keyword>
<gene>
    <name evidence="1" type="ORF">GCM10011610_10910</name>
</gene>